<gene>
    <name evidence="8" type="primary">Nfil3</name>
    <name evidence="8" type="ORF">N1851_011190</name>
</gene>
<feature type="region of interest" description="Disordered" evidence="6">
    <location>
        <begin position="1"/>
        <end position="20"/>
    </location>
</feature>
<evidence type="ECO:0000259" key="7">
    <source>
        <dbReference type="PROSITE" id="PS50217"/>
    </source>
</evidence>
<dbReference type="AlphaFoldDB" id="A0AA47P2U5"/>
<evidence type="ECO:0000256" key="1">
    <source>
        <dbReference type="ARBA" id="ARBA00006079"/>
    </source>
</evidence>
<dbReference type="SUPFAM" id="SSF57959">
    <property type="entry name" value="Leucine zipper domain"/>
    <property type="match status" value="1"/>
</dbReference>
<dbReference type="CDD" id="cd14694">
    <property type="entry name" value="bZIP_NFIL3"/>
    <property type="match status" value="1"/>
</dbReference>
<dbReference type="GO" id="GO:0007623">
    <property type="term" value="P:circadian rhythm"/>
    <property type="evidence" value="ECO:0007669"/>
    <property type="project" value="TreeGrafter"/>
</dbReference>
<evidence type="ECO:0000256" key="6">
    <source>
        <dbReference type="SAM" id="MobiDB-lite"/>
    </source>
</evidence>
<dbReference type="GO" id="GO:0003677">
    <property type="term" value="F:DNA binding"/>
    <property type="evidence" value="ECO:0007669"/>
    <property type="project" value="UniProtKB-KW"/>
</dbReference>
<dbReference type="SMART" id="SM00338">
    <property type="entry name" value="BRLZ"/>
    <property type="match status" value="1"/>
</dbReference>
<dbReference type="EMBL" id="JAOPHQ010002017">
    <property type="protein sequence ID" value="KAK0148486.1"/>
    <property type="molecule type" value="Genomic_DNA"/>
</dbReference>
<evidence type="ECO:0000313" key="9">
    <source>
        <dbReference type="Proteomes" id="UP001174136"/>
    </source>
</evidence>
<dbReference type="Pfam" id="PF07716">
    <property type="entry name" value="bZIP_2"/>
    <property type="match status" value="1"/>
</dbReference>
<protein>
    <submittedName>
        <fullName evidence="8">Nuclear factor interleukin-3-regulated protein</fullName>
    </submittedName>
</protein>
<name>A0AA47P2U5_MERPO</name>
<proteinExistence type="inferred from homology"/>
<dbReference type="Proteomes" id="UP001174136">
    <property type="component" value="Unassembled WGS sequence"/>
</dbReference>
<accession>A0AA47P2U5</accession>
<evidence type="ECO:0000256" key="3">
    <source>
        <dbReference type="ARBA" id="ARBA00023125"/>
    </source>
</evidence>
<keyword evidence="3" id="KW-0238">DNA-binding</keyword>
<dbReference type="GO" id="GO:0003700">
    <property type="term" value="F:DNA-binding transcription factor activity"/>
    <property type="evidence" value="ECO:0007669"/>
    <property type="project" value="InterPro"/>
</dbReference>
<dbReference type="InterPro" id="IPR046347">
    <property type="entry name" value="bZIP_sf"/>
</dbReference>
<comment type="caution">
    <text evidence="8">The sequence shown here is derived from an EMBL/GenBank/DDBJ whole genome shotgun (WGS) entry which is preliminary data.</text>
</comment>
<dbReference type="PROSITE" id="PS50217">
    <property type="entry name" value="BZIP"/>
    <property type="match status" value="1"/>
</dbReference>
<dbReference type="Gene3D" id="1.20.5.170">
    <property type="match status" value="1"/>
</dbReference>
<dbReference type="FunFam" id="1.20.5.170:FF:000025">
    <property type="entry name" value="nuclear factor interleukin-3-regulated protein-like"/>
    <property type="match status" value="1"/>
</dbReference>
<sequence>MDPLPLSPNSERESHPSPEYQLSWKAIRQKRTFIVDKNKDATYWDRRRKNNEAARHSREKSRLKEYMLERQLLALTEENARLRSELHSLKLHLGFVHSGAYLAHQLGPPPDPQTQALRSTQPIPGASSSHGAIKVDYRNPQCALVLLVWPHLLLYTPFTPGHQTFFILLLGFSLPSSFLHIFYPLGYSGPGFPSKPRISEGCNLSLGVSPFATPLLSP</sequence>
<keyword evidence="2" id="KW-0805">Transcription regulation</keyword>
<keyword evidence="4" id="KW-0804">Transcription</keyword>
<dbReference type="PANTHER" id="PTHR15284">
    <property type="entry name" value="NUCLEAR FACTOR INTERLEUKIN-3-REGULATED PROTEIN"/>
    <property type="match status" value="1"/>
</dbReference>
<dbReference type="InterPro" id="IPR004827">
    <property type="entry name" value="bZIP"/>
</dbReference>
<evidence type="ECO:0000313" key="8">
    <source>
        <dbReference type="EMBL" id="KAK0148486.1"/>
    </source>
</evidence>
<dbReference type="PANTHER" id="PTHR15284:SF0">
    <property type="entry name" value="GH23983P"/>
    <property type="match status" value="1"/>
</dbReference>
<comment type="similarity">
    <text evidence="1">Belongs to the bZIP family. NFIL3 subfamily.</text>
</comment>
<evidence type="ECO:0000256" key="5">
    <source>
        <dbReference type="ARBA" id="ARBA00023242"/>
    </source>
</evidence>
<dbReference type="InterPro" id="IPR047106">
    <property type="entry name" value="NFIL3-like_bZIP"/>
</dbReference>
<evidence type="ECO:0000256" key="4">
    <source>
        <dbReference type="ARBA" id="ARBA00023163"/>
    </source>
</evidence>
<feature type="domain" description="BZIP" evidence="7">
    <location>
        <begin position="40"/>
        <end position="90"/>
    </location>
</feature>
<keyword evidence="5" id="KW-0539">Nucleus</keyword>
<dbReference type="InterPro" id="IPR047229">
    <property type="entry name" value="NFIL3-like"/>
</dbReference>
<dbReference type="GO" id="GO:0005634">
    <property type="term" value="C:nucleus"/>
    <property type="evidence" value="ECO:0007669"/>
    <property type="project" value="TreeGrafter"/>
</dbReference>
<evidence type="ECO:0000256" key="2">
    <source>
        <dbReference type="ARBA" id="ARBA00023015"/>
    </source>
</evidence>
<organism evidence="8 9">
    <name type="scientific">Merluccius polli</name>
    <name type="common">Benguela hake</name>
    <name type="synonym">Merluccius cadenati</name>
    <dbReference type="NCBI Taxonomy" id="89951"/>
    <lineage>
        <taxon>Eukaryota</taxon>
        <taxon>Metazoa</taxon>
        <taxon>Chordata</taxon>
        <taxon>Craniata</taxon>
        <taxon>Vertebrata</taxon>
        <taxon>Euteleostomi</taxon>
        <taxon>Actinopterygii</taxon>
        <taxon>Neopterygii</taxon>
        <taxon>Teleostei</taxon>
        <taxon>Neoteleostei</taxon>
        <taxon>Acanthomorphata</taxon>
        <taxon>Zeiogadaria</taxon>
        <taxon>Gadariae</taxon>
        <taxon>Gadiformes</taxon>
        <taxon>Gadoidei</taxon>
        <taxon>Merlucciidae</taxon>
        <taxon>Merluccius</taxon>
    </lineage>
</organism>
<keyword evidence="9" id="KW-1185">Reference proteome</keyword>
<reference evidence="8" key="1">
    <citation type="journal article" date="2023" name="Front. Mar. Sci.">
        <title>A new Merluccius polli reference genome to investigate the effects of global change in West African waters.</title>
        <authorList>
            <person name="Mateo J.L."/>
            <person name="Blanco-Fernandez C."/>
            <person name="Garcia-Vazquez E."/>
            <person name="Machado-Schiaffino G."/>
        </authorList>
    </citation>
    <scope>NUCLEOTIDE SEQUENCE</scope>
    <source>
        <strain evidence="8">C29</strain>
        <tissue evidence="8">Fin</tissue>
    </source>
</reference>